<comment type="caution">
    <text evidence="1">The sequence shown here is derived from an EMBL/GenBank/DDBJ whole genome shotgun (WGS) entry which is preliminary data.</text>
</comment>
<dbReference type="Pfam" id="PF10704">
    <property type="entry name" value="DUF2508"/>
    <property type="match status" value="1"/>
</dbReference>
<name>A0ABR6CXN1_9BACI</name>
<reference evidence="1 2" key="1">
    <citation type="submission" date="2020-08" db="EMBL/GenBank/DDBJ databases">
        <title>Genomic Encyclopedia of Type Strains, Phase IV (KMG-IV): sequencing the most valuable type-strain genomes for metagenomic binning, comparative biology and taxonomic classification.</title>
        <authorList>
            <person name="Goeker M."/>
        </authorList>
    </citation>
    <scope>NUCLEOTIDE SEQUENCE [LARGE SCALE GENOMIC DNA]</scope>
    <source>
        <strain evidence="1 2">DSM 105481</strain>
    </source>
</reference>
<proteinExistence type="predicted"/>
<dbReference type="InterPro" id="IPR019644">
    <property type="entry name" value="DUF2508"/>
</dbReference>
<accession>A0ABR6CXN1</accession>
<evidence type="ECO:0000313" key="1">
    <source>
        <dbReference type="EMBL" id="MBA9029370.1"/>
    </source>
</evidence>
<keyword evidence="2" id="KW-1185">Reference proteome</keyword>
<gene>
    <name evidence="1" type="ORF">HNP81_004743</name>
</gene>
<dbReference type="Proteomes" id="UP000626697">
    <property type="component" value="Unassembled WGS sequence"/>
</dbReference>
<dbReference type="EMBL" id="JACJHX010000035">
    <property type="protein sequence ID" value="MBA9029370.1"/>
    <property type="molecule type" value="Genomic_DNA"/>
</dbReference>
<evidence type="ECO:0008006" key="3">
    <source>
        <dbReference type="Google" id="ProtNLM"/>
    </source>
</evidence>
<sequence length="74" mass="8955">MFFRRKGRLRNENNQKLVQQLEGIKRSWLNQKSLLEKSLDPSEDAIIQTKIAEIKYFYLFKEAKRRKLTVGKRK</sequence>
<evidence type="ECO:0000313" key="2">
    <source>
        <dbReference type="Proteomes" id="UP000626697"/>
    </source>
</evidence>
<protein>
    <recommendedName>
        <fullName evidence="3">DUF2508 domain-containing protein</fullName>
    </recommendedName>
</protein>
<organism evidence="1 2">
    <name type="scientific">Peribacillus huizhouensis</name>
    <dbReference type="NCBI Taxonomy" id="1501239"/>
    <lineage>
        <taxon>Bacteria</taxon>
        <taxon>Bacillati</taxon>
        <taxon>Bacillota</taxon>
        <taxon>Bacilli</taxon>
        <taxon>Bacillales</taxon>
        <taxon>Bacillaceae</taxon>
        <taxon>Peribacillus</taxon>
    </lineage>
</organism>
<dbReference type="RefSeq" id="WP_028390589.1">
    <property type="nucleotide sequence ID" value="NZ_JACJHX010000035.1"/>
</dbReference>